<evidence type="ECO:0000256" key="2">
    <source>
        <dbReference type="ARBA" id="ARBA00022801"/>
    </source>
</evidence>
<dbReference type="InterPro" id="IPR015943">
    <property type="entry name" value="WD40/YVTN_repeat-like_dom_sf"/>
</dbReference>
<keyword evidence="1 7" id="KW-0732">Signal</keyword>
<keyword evidence="5" id="KW-0624">Polysaccharide degradation</keyword>
<evidence type="ECO:0008006" key="10">
    <source>
        <dbReference type="Google" id="ProtNLM"/>
    </source>
</evidence>
<comment type="caution">
    <text evidence="8">The sequence shown here is derived from an EMBL/GenBank/DDBJ whole genome shotgun (WGS) entry which is preliminary data.</text>
</comment>
<proteinExistence type="inferred from homology"/>
<keyword evidence="3" id="KW-0119">Carbohydrate metabolism</keyword>
<evidence type="ECO:0000313" key="9">
    <source>
        <dbReference type="Proteomes" id="UP001180536"/>
    </source>
</evidence>
<gene>
    <name evidence="8" type="ORF">J2X16_001612</name>
</gene>
<evidence type="ECO:0000256" key="4">
    <source>
        <dbReference type="ARBA" id="ARBA00023295"/>
    </source>
</evidence>
<dbReference type="PANTHER" id="PTHR43739:SF2">
    <property type="entry name" value="OLIGOXYLOGLUCAN-REDUCING END-SPECIFIC XYLOGLUCANASE-RELATED"/>
    <property type="match status" value="1"/>
</dbReference>
<dbReference type="SUPFAM" id="SSF110296">
    <property type="entry name" value="Oligoxyloglucan reducing end-specific cellobiohydrolase"/>
    <property type="match status" value="2"/>
</dbReference>
<dbReference type="Proteomes" id="UP001180536">
    <property type="component" value="Unassembled WGS sequence"/>
</dbReference>
<protein>
    <recommendedName>
        <fullName evidence="10">Dockerin</fullName>
    </recommendedName>
</protein>
<evidence type="ECO:0000256" key="3">
    <source>
        <dbReference type="ARBA" id="ARBA00023277"/>
    </source>
</evidence>
<evidence type="ECO:0000256" key="1">
    <source>
        <dbReference type="ARBA" id="ARBA00022729"/>
    </source>
</evidence>
<comment type="similarity">
    <text evidence="6">Belongs to the glycosyl hydrolase 74 family.</text>
</comment>
<accession>A0ABU1Z747</accession>
<evidence type="ECO:0000256" key="7">
    <source>
        <dbReference type="SAM" id="SignalP"/>
    </source>
</evidence>
<reference evidence="8 9" key="1">
    <citation type="submission" date="2023-07" db="EMBL/GenBank/DDBJ databases">
        <title>Sorghum-associated microbial communities from plants grown in Nebraska, USA.</title>
        <authorList>
            <person name="Schachtman D."/>
        </authorList>
    </citation>
    <scope>NUCLEOTIDE SEQUENCE [LARGE SCALE GENOMIC DNA]</scope>
    <source>
        <strain evidence="8 9">BE310</strain>
    </source>
</reference>
<evidence type="ECO:0000256" key="6">
    <source>
        <dbReference type="ARBA" id="ARBA00037986"/>
    </source>
</evidence>
<dbReference type="PANTHER" id="PTHR43739">
    <property type="entry name" value="XYLOGLUCANASE (EUROFUNG)"/>
    <property type="match status" value="1"/>
</dbReference>
<feature type="chain" id="PRO_5046825131" description="Dockerin" evidence="7">
    <location>
        <begin position="21"/>
        <end position="842"/>
    </location>
</feature>
<keyword evidence="2" id="KW-0378">Hydrolase</keyword>
<evidence type="ECO:0000256" key="5">
    <source>
        <dbReference type="ARBA" id="ARBA00023326"/>
    </source>
</evidence>
<dbReference type="InterPro" id="IPR052025">
    <property type="entry name" value="Xyloglucanase_GH74"/>
</dbReference>
<feature type="signal peptide" evidence="7">
    <location>
        <begin position="1"/>
        <end position="20"/>
    </location>
</feature>
<dbReference type="Gene3D" id="2.130.10.10">
    <property type="entry name" value="YVTN repeat-like/Quinoprotein amine dehydrogenase"/>
    <property type="match status" value="2"/>
</dbReference>
<organism evidence="8 9">
    <name type="scientific">Pelomonas aquatica</name>
    <dbReference type="NCBI Taxonomy" id="431058"/>
    <lineage>
        <taxon>Bacteria</taxon>
        <taxon>Pseudomonadati</taxon>
        <taxon>Pseudomonadota</taxon>
        <taxon>Betaproteobacteria</taxon>
        <taxon>Burkholderiales</taxon>
        <taxon>Sphaerotilaceae</taxon>
        <taxon>Roseateles</taxon>
    </lineage>
</organism>
<dbReference type="EMBL" id="JAVDXQ010000002">
    <property type="protein sequence ID" value="MDR7296273.1"/>
    <property type="molecule type" value="Genomic_DNA"/>
</dbReference>
<evidence type="ECO:0000313" key="8">
    <source>
        <dbReference type="EMBL" id="MDR7296273.1"/>
    </source>
</evidence>
<keyword evidence="9" id="KW-1185">Reference proteome</keyword>
<sequence length="842" mass="88448">MRLKLGTLMLAMMAGSAALAQTCTPTAIKPYVLVNGGSWQQTSSATVKVGDWAILGPQPTSGGSWSWSGCGTSGTSREQTISPTASCTATATYTNSCGAKTTQAFAIKSGTWSNVKWGGGGYVTGLIFHPTSRDVLYARTDIGGAYRWNESNKTWVPLTDGFGPSESFFQGAESIALDPNNDQLVYMVTGLSNSADATARLYKSSNRGSSWTAVNLPFSAGSNNAGRAIGERLMVDPNKPSTLFYGSRTAGLWKSTDSGNTWSQVTSLSSVKMTADQISAAGGNIKGVGVVVYDTGTRGSGNATQTIYAAIAPDYASAAGLTSNLYRSTNGGTSWSPVSTPVTGYHIPHMVRAADGMFYVAFTQGSGPGANGPGRLYKFNGTTWTPLASVDPTQWTSFGYGGLSVSGSGSTTRVALGVTNSWGNYSGQQVVQLSNNAGLTWQEIAAAMPHSPASDGFSGWIDDVEIDPFNSERVLHVHGGGIWETRNASSTTPSWTERVDGLEETATLGIATPPAGATYTLVDSAGDIGTWVYTNLTQKPTLTTGGDRINGNAADMAWSDPQYIAAVSYSHATNAGRGHWSGDGGRTWAAFATLPNGAAAGAGTEANIAVPARNRAIWAPTNAVPSYTTNNGASWTSTNLPALSNINANRAYRMVADRKNPNKVYAYDSGGQWWGPQGKVYVSTDGGQNFTLSQGSVNANLRANPFGFTSLAVNPNAEGHLWLADGNTIYRSVDSGATWTKFSQFDSVWGDRQTWQWPVVQGASAIALGKPAPGSSYSAAVYVVGTINGVWGVWRSDDAGANWTRINDDSTRYAGIGVIAADQNIYGRLYISGNGRGILYSN</sequence>
<keyword evidence="4" id="KW-0326">Glycosidase</keyword>
<dbReference type="RefSeq" id="WP_310343530.1">
    <property type="nucleotide sequence ID" value="NZ_JAVDXQ010000002.1"/>
</dbReference>
<name>A0ABU1Z747_9BURK</name>